<evidence type="ECO:0000313" key="1">
    <source>
        <dbReference type="EMBL" id="KAK7038980.1"/>
    </source>
</evidence>
<comment type="caution">
    <text evidence="1">The sequence shown here is derived from an EMBL/GenBank/DDBJ whole genome shotgun (WGS) entry which is preliminary data.</text>
</comment>
<protein>
    <submittedName>
        <fullName evidence="1">Uncharacterized protein</fullName>
    </submittedName>
</protein>
<name>A0AAW0CH41_9AGAR</name>
<proteinExistence type="predicted"/>
<dbReference type="EMBL" id="JAYKXP010000041">
    <property type="protein sequence ID" value="KAK7038980.1"/>
    <property type="molecule type" value="Genomic_DNA"/>
</dbReference>
<accession>A0AAW0CH41</accession>
<gene>
    <name evidence="1" type="ORF">VNI00_010372</name>
</gene>
<dbReference type="Proteomes" id="UP001383192">
    <property type="component" value="Unassembled WGS sequence"/>
</dbReference>
<evidence type="ECO:0000313" key="2">
    <source>
        <dbReference type="Proteomes" id="UP001383192"/>
    </source>
</evidence>
<sequence length="218" mass="25955">MNQRNMAVQTVPQHPVKEYDIPQAFEDDPEDVALQQKSLQPIREWNKTLKMSVIKQSGPWKLNGLPAQYRPPVPSLRRYHTPPVFIFGIPLTEDEILEINRRLGRYEEYLNKTRVSRNHFLLRVVRKHAEEVCEIEKYMRTVEWRKYYSNEENAEVSQFLCIARSYDARGFRDLRELASNFNGAFPYLNKRPMWYLDASENDLEEEDWSITDIPDLCE</sequence>
<dbReference type="AlphaFoldDB" id="A0AAW0CH41"/>
<reference evidence="1 2" key="1">
    <citation type="submission" date="2024-01" db="EMBL/GenBank/DDBJ databases">
        <title>A draft genome for a cacao thread blight-causing isolate of Paramarasmius palmivorus.</title>
        <authorList>
            <person name="Baruah I.K."/>
            <person name="Bukari Y."/>
            <person name="Amoako-Attah I."/>
            <person name="Meinhardt L.W."/>
            <person name="Bailey B.A."/>
            <person name="Cohen S.P."/>
        </authorList>
    </citation>
    <scope>NUCLEOTIDE SEQUENCE [LARGE SCALE GENOMIC DNA]</scope>
    <source>
        <strain evidence="1 2">GH-12</strain>
    </source>
</reference>
<organism evidence="1 2">
    <name type="scientific">Paramarasmius palmivorus</name>
    <dbReference type="NCBI Taxonomy" id="297713"/>
    <lineage>
        <taxon>Eukaryota</taxon>
        <taxon>Fungi</taxon>
        <taxon>Dikarya</taxon>
        <taxon>Basidiomycota</taxon>
        <taxon>Agaricomycotina</taxon>
        <taxon>Agaricomycetes</taxon>
        <taxon>Agaricomycetidae</taxon>
        <taxon>Agaricales</taxon>
        <taxon>Marasmiineae</taxon>
        <taxon>Marasmiaceae</taxon>
        <taxon>Paramarasmius</taxon>
    </lineage>
</organism>
<keyword evidence="2" id="KW-1185">Reference proteome</keyword>